<reference evidence="2 3" key="1">
    <citation type="submission" date="2022-06" db="EMBL/GenBank/DDBJ databases">
        <title>Endosaccharibacter gen. nov., sp. nov., endophytic bacteria isolated from sugarcane.</title>
        <authorList>
            <person name="Pitiwittayakul N."/>
            <person name="Yukphan P."/>
            <person name="Charoenyingcharoen P."/>
            <person name="Tanasupawat S."/>
        </authorList>
    </citation>
    <scope>NUCLEOTIDE SEQUENCE [LARGE SCALE GENOMIC DNA]</scope>
    <source>
        <strain evidence="2 3">KSS8</strain>
    </source>
</reference>
<evidence type="ECO:0000313" key="3">
    <source>
        <dbReference type="Proteomes" id="UP001524587"/>
    </source>
</evidence>
<organism evidence="2 3">
    <name type="scientific">Endosaccharibacter trunci</name>
    <dbReference type="NCBI Taxonomy" id="2812733"/>
    <lineage>
        <taxon>Bacteria</taxon>
        <taxon>Pseudomonadati</taxon>
        <taxon>Pseudomonadota</taxon>
        <taxon>Alphaproteobacteria</taxon>
        <taxon>Acetobacterales</taxon>
        <taxon>Acetobacteraceae</taxon>
        <taxon>Endosaccharibacter</taxon>
    </lineage>
</organism>
<dbReference type="Proteomes" id="UP001524587">
    <property type="component" value="Unassembled WGS sequence"/>
</dbReference>
<feature type="domain" description="Hedgehog/Intein (Hint)" evidence="1">
    <location>
        <begin position="122"/>
        <end position="256"/>
    </location>
</feature>
<dbReference type="InterPro" id="IPR028992">
    <property type="entry name" value="Hedgehog/Intein_dom"/>
</dbReference>
<gene>
    <name evidence="2" type="ORF">NFI95_14365</name>
</gene>
<dbReference type="Gene3D" id="2.170.16.10">
    <property type="entry name" value="Hedgehog/Intein (Hint) domain"/>
    <property type="match status" value="1"/>
</dbReference>
<protein>
    <submittedName>
        <fullName evidence="2">Hint domain-containing protein</fullName>
    </submittedName>
</protein>
<evidence type="ECO:0000259" key="1">
    <source>
        <dbReference type="Pfam" id="PF13403"/>
    </source>
</evidence>
<proteinExistence type="predicted"/>
<dbReference type="SUPFAM" id="SSF51294">
    <property type="entry name" value="Hedgehog/intein (Hint) domain"/>
    <property type="match status" value="1"/>
</dbReference>
<dbReference type="Pfam" id="PF13403">
    <property type="entry name" value="Hint_2"/>
    <property type="match status" value="1"/>
</dbReference>
<dbReference type="InterPro" id="IPR036844">
    <property type="entry name" value="Hint_dom_sf"/>
</dbReference>
<dbReference type="EMBL" id="JAMSKV010000014">
    <property type="protein sequence ID" value="MCQ8279625.1"/>
    <property type="molecule type" value="Genomic_DNA"/>
</dbReference>
<name>A0ABT1W9R3_9PROT</name>
<sequence length="463" mass="47670">MAVSFNTTYIGGQLSSGLIGFLGSTESYTGTSIGATGASYAVTGTVAGVGSAITVTRTIGTATVTSQATYAGYFVSGGATYYVFNDPTLFGTGGAFAVSANKDVLASANLTTTVTQSLPTAVCFLAGTGILTPAGEAAIETIQPGDAVLVLRDGTLQAAPVRWVGHGSAVASELDDAPIRILKDALADGVPKRDLLVTPEHCLHLDGVLIPVRMLVNGGSIVAETAIGTYDYFHVELDRHEILLAQGAGAESYLDTGNRTNFRNNAVSALVADFANPTARNWSESAAAPLAVERATVEPIWTRLAARARSLGLSTAAATAPGTADADLALRIVTEAGEEILPSLTDGHVYAFVVPARSGALRLRSRSARPSESIGPFVDDRRALGVQIGRIGFSSAAERGVSALHLQARPLAGWHDPEAGGTRRWTDGDAVLPIDASASGESALFLDVEVVSAGPYRTVAQAA</sequence>
<evidence type="ECO:0000313" key="2">
    <source>
        <dbReference type="EMBL" id="MCQ8279625.1"/>
    </source>
</evidence>
<dbReference type="RefSeq" id="WP_422865114.1">
    <property type="nucleotide sequence ID" value="NZ_JAMSKV010000014.1"/>
</dbReference>
<keyword evidence="3" id="KW-1185">Reference proteome</keyword>
<accession>A0ABT1W9R3</accession>
<comment type="caution">
    <text evidence="2">The sequence shown here is derived from an EMBL/GenBank/DDBJ whole genome shotgun (WGS) entry which is preliminary data.</text>
</comment>